<keyword evidence="1" id="KW-0175">Coiled coil</keyword>
<evidence type="ECO:0000256" key="1">
    <source>
        <dbReference type="SAM" id="Coils"/>
    </source>
</evidence>
<organism evidence="3 4">
    <name type="scientific">Bartonella vinsonii subsp. arupensis Pm136co</name>
    <dbReference type="NCBI Taxonomy" id="1094561"/>
    <lineage>
        <taxon>Bacteria</taxon>
        <taxon>Pseudomonadati</taxon>
        <taxon>Pseudomonadota</taxon>
        <taxon>Alphaproteobacteria</taxon>
        <taxon>Hyphomicrobiales</taxon>
        <taxon>Bartonellaceae</taxon>
        <taxon>Bartonella</taxon>
    </lineage>
</organism>
<comment type="caution">
    <text evidence="3">The sequence shown here is derived from an EMBL/GenBank/DDBJ whole genome shotgun (WGS) entry which is preliminary data.</text>
</comment>
<accession>A0ABP2QT01</accession>
<proteinExistence type="predicted"/>
<feature type="transmembrane region" description="Helical" evidence="2">
    <location>
        <begin position="137"/>
        <end position="164"/>
    </location>
</feature>
<evidence type="ECO:0000313" key="4">
    <source>
        <dbReference type="Proteomes" id="UP000008948"/>
    </source>
</evidence>
<dbReference type="EMBL" id="AIMH01000018">
    <property type="protein sequence ID" value="EJF98079.1"/>
    <property type="molecule type" value="Genomic_DNA"/>
</dbReference>
<gene>
    <name evidence="3" type="ORF">MEI_00939</name>
</gene>
<keyword evidence="4" id="KW-1185">Reference proteome</keyword>
<keyword evidence="2" id="KW-0472">Membrane</keyword>
<reference evidence="3 4" key="1">
    <citation type="submission" date="2012-03" db="EMBL/GenBank/DDBJ databases">
        <title>The Genome Sequence of Bartonella vinsonii subsp. arupensis str. Pm136co.</title>
        <authorList>
            <consortium name="The Broad Institute Genome Sequencing Platform"/>
            <consortium name="The Broad Institute Genome Sequencing Center for Infectious Disease"/>
            <person name="Feldgarden M."/>
            <person name="Kirby J."/>
            <person name="Kosoy M."/>
            <person name="Birtles R."/>
            <person name="Probert W.S."/>
            <person name="Chiaraviglio L."/>
            <person name="Young S.K."/>
            <person name="Zeng Q."/>
            <person name="Gargeya S."/>
            <person name="Fitzgerald M."/>
            <person name="Haas B."/>
            <person name="Abouelleil A."/>
            <person name="Alvarado L."/>
            <person name="Arachchi H.M."/>
            <person name="Berlin A."/>
            <person name="Chapman S.B."/>
            <person name="Gearin G."/>
            <person name="Goldberg J."/>
            <person name="Griggs A."/>
            <person name="Gujja S."/>
            <person name="Hansen M."/>
            <person name="Heiman D."/>
            <person name="Howarth C."/>
            <person name="Larimer J."/>
            <person name="Lui A."/>
            <person name="MacDonald P.J.P."/>
            <person name="McCowen C."/>
            <person name="Montmayeur A."/>
            <person name="Murphy C."/>
            <person name="Neiman D."/>
            <person name="Pearson M."/>
            <person name="Priest M."/>
            <person name="Roberts A."/>
            <person name="Saif S."/>
            <person name="Shea T."/>
            <person name="Sisk P."/>
            <person name="Stolte C."/>
            <person name="Sykes S."/>
            <person name="Wortman J."/>
            <person name="Nusbaum C."/>
            <person name="Birren B."/>
        </authorList>
    </citation>
    <scope>NUCLEOTIDE SEQUENCE [LARGE SCALE GENOMIC DNA]</scope>
    <source>
        <strain evidence="3 4">Pm136co</strain>
    </source>
</reference>
<feature type="coiled-coil region" evidence="1">
    <location>
        <begin position="161"/>
        <end position="188"/>
    </location>
</feature>
<evidence type="ECO:0000313" key="3">
    <source>
        <dbReference type="EMBL" id="EJF98079.1"/>
    </source>
</evidence>
<evidence type="ECO:0000256" key="2">
    <source>
        <dbReference type="SAM" id="Phobius"/>
    </source>
</evidence>
<keyword evidence="2" id="KW-1133">Transmembrane helix</keyword>
<dbReference type="Proteomes" id="UP000008948">
    <property type="component" value="Unassembled WGS sequence"/>
</dbReference>
<feature type="transmembrane region" description="Helical" evidence="2">
    <location>
        <begin position="6"/>
        <end position="39"/>
    </location>
</feature>
<protein>
    <recommendedName>
        <fullName evidence="5">Integral membrane protein</fullName>
    </recommendedName>
</protein>
<sequence length="194" mass="22881">MEGVAFLFLIPFFFFLLLTIMILAILITTIIVVPYYSFFKRLRLYYKVKEQKRMREEHPQRFFDLQNKEKEREQQSLGADTKANTFLFKKWLTFSRKDYVIIFIISFIIMAYKGYVYSAFFQQMGHNGDQMKIANAVIAFSLLAFLSVCVLATVPVILVFRAVLTSQLKKKIQRLEELTLQQEQSREREGVKNG</sequence>
<keyword evidence="2" id="KW-0812">Transmembrane</keyword>
<evidence type="ECO:0008006" key="5">
    <source>
        <dbReference type="Google" id="ProtNLM"/>
    </source>
</evidence>
<name>A0ABP2QT01_BARVI</name>
<feature type="transmembrane region" description="Helical" evidence="2">
    <location>
        <begin position="99"/>
        <end position="117"/>
    </location>
</feature>